<dbReference type="Proteomes" id="UP001333110">
    <property type="component" value="Unassembled WGS sequence"/>
</dbReference>
<feature type="compositionally biased region" description="Low complexity" evidence="1">
    <location>
        <begin position="205"/>
        <end position="219"/>
    </location>
</feature>
<accession>A0AAN7N486</accession>
<feature type="compositionally biased region" description="Gly residues" evidence="1">
    <location>
        <begin position="73"/>
        <end position="86"/>
    </location>
</feature>
<dbReference type="PANTHER" id="PTHR24345:SF43">
    <property type="entry name" value="INACTIVE SERINE_THREONINE-PROTEIN KINASE PLK5"/>
    <property type="match status" value="1"/>
</dbReference>
<dbReference type="GO" id="GO:0004672">
    <property type="term" value="F:protein kinase activity"/>
    <property type="evidence" value="ECO:0007669"/>
    <property type="project" value="InterPro"/>
</dbReference>
<evidence type="ECO:0000259" key="2">
    <source>
        <dbReference type="PROSITE" id="PS50011"/>
    </source>
</evidence>
<dbReference type="GO" id="GO:0000776">
    <property type="term" value="C:kinetochore"/>
    <property type="evidence" value="ECO:0007669"/>
    <property type="project" value="TreeGrafter"/>
</dbReference>
<dbReference type="GO" id="GO:0000922">
    <property type="term" value="C:spindle pole"/>
    <property type="evidence" value="ECO:0007669"/>
    <property type="project" value="TreeGrafter"/>
</dbReference>
<evidence type="ECO:0000313" key="4">
    <source>
        <dbReference type="Proteomes" id="UP001333110"/>
    </source>
</evidence>
<dbReference type="GO" id="GO:0007052">
    <property type="term" value="P:mitotic spindle organization"/>
    <property type="evidence" value="ECO:0007669"/>
    <property type="project" value="TreeGrafter"/>
</dbReference>
<reference evidence="3 4" key="1">
    <citation type="journal article" date="2023" name="J. Hered.">
        <title>Chromosome-level genome of the wood stork (Mycteria americana) provides insight into avian chromosome evolution.</title>
        <authorList>
            <person name="Flamio R. Jr."/>
            <person name="Ramstad K.M."/>
        </authorList>
    </citation>
    <scope>NUCLEOTIDE SEQUENCE [LARGE SCALE GENOMIC DNA]</scope>
    <source>
        <strain evidence="3">JAX WOST 10</strain>
    </source>
</reference>
<dbReference type="GO" id="GO:0006974">
    <property type="term" value="P:DNA damage response"/>
    <property type="evidence" value="ECO:0007669"/>
    <property type="project" value="TreeGrafter"/>
</dbReference>
<dbReference type="AlphaFoldDB" id="A0AAN7N486"/>
<dbReference type="GO" id="GO:2000045">
    <property type="term" value="P:regulation of G1/S transition of mitotic cell cycle"/>
    <property type="evidence" value="ECO:0007669"/>
    <property type="project" value="TreeGrafter"/>
</dbReference>
<dbReference type="PANTHER" id="PTHR24345">
    <property type="entry name" value="SERINE/THREONINE-PROTEIN KINASE PLK"/>
    <property type="match status" value="1"/>
</dbReference>
<organism evidence="3 4">
    <name type="scientific">Mycteria americana</name>
    <name type="common">Wood stork</name>
    <dbReference type="NCBI Taxonomy" id="33587"/>
    <lineage>
        <taxon>Eukaryota</taxon>
        <taxon>Metazoa</taxon>
        <taxon>Chordata</taxon>
        <taxon>Craniata</taxon>
        <taxon>Vertebrata</taxon>
        <taxon>Euteleostomi</taxon>
        <taxon>Archelosauria</taxon>
        <taxon>Archosauria</taxon>
        <taxon>Dinosauria</taxon>
        <taxon>Saurischia</taxon>
        <taxon>Theropoda</taxon>
        <taxon>Coelurosauria</taxon>
        <taxon>Aves</taxon>
        <taxon>Neognathae</taxon>
        <taxon>Neoaves</taxon>
        <taxon>Aequornithes</taxon>
        <taxon>Ciconiiformes</taxon>
        <taxon>Ciconiidae</taxon>
        <taxon>Mycteria</taxon>
    </lineage>
</organism>
<proteinExistence type="predicted"/>
<dbReference type="SUPFAM" id="SSF56112">
    <property type="entry name" value="Protein kinase-like (PK-like)"/>
    <property type="match status" value="1"/>
</dbReference>
<dbReference type="Gene3D" id="3.30.200.20">
    <property type="entry name" value="Phosphorylase Kinase, domain 1"/>
    <property type="match status" value="2"/>
</dbReference>
<name>A0AAN7N486_MYCAM</name>
<comment type="caution">
    <text evidence="3">The sequence shown here is derived from an EMBL/GenBank/DDBJ whole genome shotgun (WGS) entry which is preliminary data.</text>
</comment>
<sequence>MAGHPDTRDPLLPRPLAPGSPQGAGLLTPGLSSQGTFGRCYQLTEVASGRVYAAKVIPRARLTAVGIGERVSLGGGTRSPQGGGAMPTGTPQSPTALPSPLLPPSRVAGWVLIPVSPRVRAGGPRIQRVPRGAAGLTPTQVERERELHGRLRHRHIVRLHGHFADCSHVYLLLEYCSRRVSECQHPKTEHPHAGASPGPELAPRSVPSPSPTSCGPGGG</sequence>
<feature type="compositionally biased region" description="Basic and acidic residues" evidence="1">
    <location>
        <begin position="1"/>
        <end position="11"/>
    </location>
</feature>
<dbReference type="GO" id="GO:0005634">
    <property type="term" value="C:nucleus"/>
    <property type="evidence" value="ECO:0007669"/>
    <property type="project" value="TreeGrafter"/>
</dbReference>
<evidence type="ECO:0000256" key="1">
    <source>
        <dbReference type="SAM" id="MobiDB-lite"/>
    </source>
</evidence>
<dbReference type="PROSITE" id="PS50011">
    <property type="entry name" value="PROTEIN_KINASE_DOM"/>
    <property type="match status" value="1"/>
</dbReference>
<dbReference type="GO" id="GO:0005524">
    <property type="term" value="F:ATP binding"/>
    <property type="evidence" value="ECO:0007669"/>
    <property type="project" value="InterPro"/>
</dbReference>
<gene>
    <name evidence="3" type="ORF">QYF61_016201</name>
</gene>
<feature type="domain" description="Protein kinase" evidence="2">
    <location>
        <begin position="26"/>
        <end position="219"/>
    </location>
</feature>
<keyword evidence="4" id="KW-1185">Reference proteome</keyword>
<feature type="region of interest" description="Disordered" evidence="1">
    <location>
        <begin position="1"/>
        <end position="30"/>
    </location>
</feature>
<dbReference type="GO" id="GO:0005813">
    <property type="term" value="C:centrosome"/>
    <property type="evidence" value="ECO:0007669"/>
    <property type="project" value="TreeGrafter"/>
</dbReference>
<feature type="region of interest" description="Disordered" evidence="1">
    <location>
        <begin position="186"/>
        <end position="219"/>
    </location>
</feature>
<dbReference type="EMBL" id="JAUNZN010000026">
    <property type="protein sequence ID" value="KAK4807970.1"/>
    <property type="molecule type" value="Genomic_DNA"/>
</dbReference>
<dbReference type="GO" id="GO:0005737">
    <property type="term" value="C:cytoplasm"/>
    <property type="evidence" value="ECO:0007669"/>
    <property type="project" value="TreeGrafter"/>
</dbReference>
<feature type="region of interest" description="Disordered" evidence="1">
    <location>
        <begin position="72"/>
        <end position="96"/>
    </location>
</feature>
<dbReference type="InterPro" id="IPR011009">
    <property type="entry name" value="Kinase-like_dom_sf"/>
</dbReference>
<evidence type="ECO:0000313" key="3">
    <source>
        <dbReference type="EMBL" id="KAK4807970.1"/>
    </source>
</evidence>
<protein>
    <recommendedName>
        <fullName evidence="2">Protein kinase domain-containing protein</fullName>
    </recommendedName>
</protein>
<dbReference type="InterPro" id="IPR000719">
    <property type="entry name" value="Prot_kinase_dom"/>
</dbReference>